<name>A0A928V915_9GAMM</name>
<dbReference type="Pfam" id="PF02036">
    <property type="entry name" value="SCP2"/>
    <property type="match status" value="1"/>
</dbReference>
<protein>
    <submittedName>
        <fullName evidence="3">Sterol-binding protein</fullName>
    </submittedName>
</protein>
<keyword evidence="1" id="KW-1133">Transmembrane helix</keyword>
<evidence type="ECO:0000256" key="1">
    <source>
        <dbReference type="SAM" id="Phobius"/>
    </source>
</evidence>
<dbReference type="Gene3D" id="3.30.1050.10">
    <property type="entry name" value="SCP2 sterol-binding domain"/>
    <property type="match status" value="1"/>
</dbReference>
<keyword evidence="4" id="KW-1185">Reference proteome</keyword>
<organism evidence="3 4">
    <name type="scientific">Cellvibrio polysaccharolyticus</name>
    <dbReference type="NCBI Taxonomy" id="2082724"/>
    <lineage>
        <taxon>Bacteria</taxon>
        <taxon>Pseudomonadati</taxon>
        <taxon>Pseudomonadota</taxon>
        <taxon>Gammaproteobacteria</taxon>
        <taxon>Cellvibrionales</taxon>
        <taxon>Cellvibrionaceae</taxon>
        <taxon>Cellvibrio</taxon>
    </lineage>
</organism>
<keyword evidence="1" id="KW-0472">Membrane</keyword>
<evidence type="ECO:0000313" key="4">
    <source>
        <dbReference type="Proteomes" id="UP000652567"/>
    </source>
</evidence>
<feature type="domain" description="SCP2" evidence="2">
    <location>
        <begin position="98"/>
        <end position="195"/>
    </location>
</feature>
<dbReference type="EMBL" id="PRDL01000001">
    <property type="protein sequence ID" value="MBE8718249.1"/>
    <property type="molecule type" value="Genomic_DNA"/>
</dbReference>
<sequence length="240" mass="27159">MASAPLSKAAFSAGMLPAGQSSSMWVTSLNFQKNNFFRLQAGTILWLATVSFLIERYNRMLQHRRVMRKVVEKLPPGLRFCLSRSPAPVVSASIAFWLNRIFKKEVNAGNLDFLKNRHVVIQVTDLELEFSVTLANQRILASLDKSKGDVCFRANTLDLLLLITGKADPDTLFFRRRLSVTGDTDLGLSLKNFLDRLDAASLLHKPVYNLLMQVVELLEEEPEDMADNSVGLRSWKMWNK</sequence>
<accession>A0A928V915</accession>
<dbReference type="SUPFAM" id="SSF55718">
    <property type="entry name" value="SCP-like"/>
    <property type="match status" value="1"/>
</dbReference>
<dbReference type="AlphaFoldDB" id="A0A928V915"/>
<evidence type="ECO:0000313" key="3">
    <source>
        <dbReference type="EMBL" id="MBE8718249.1"/>
    </source>
</evidence>
<keyword evidence="1" id="KW-0812">Transmembrane</keyword>
<feature type="transmembrane region" description="Helical" evidence="1">
    <location>
        <begin position="37"/>
        <end position="54"/>
    </location>
</feature>
<comment type="caution">
    <text evidence="3">The sequence shown here is derived from an EMBL/GenBank/DDBJ whole genome shotgun (WGS) entry which is preliminary data.</text>
</comment>
<dbReference type="Proteomes" id="UP000652567">
    <property type="component" value="Unassembled WGS sequence"/>
</dbReference>
<dbReference type="InterPro" id="IPR003033">
    <property type="entry name" value="SCP2_sterol-bd_dom"/>
</dbReference>
<dbReference type="InterPro" id="IPR036527">
    <property type="entry name" value="SCP2_sterol-bd_dom_sf"/>
</dbReference>
<evidence type="ECO:0000259" key="2">
    <source>
        <dbReference type="Pfam" id="PF02036"/>
    </source>
</evidence>
<reference evidence="3" key="1">
    <citation type="submission" date="2018-07" db="EMBL/GenBank/DDBJ databases">
        <title>Genome assembly of strain Ka43.</title>
        <authorList>
            <person name="Kukolya J."/>
            <person name="Nagy I."/>
            <person name="Horvath B."/>
            <person name="Toth A."/>
        </authorList>
    </citation>
    <scope>NUCLEOTIDE SEQUENCE</scope>
    <source>
        <strain evidence="3">KB43</strain>
    </source>
</reference>
<proteinExistence type="predicted"/>
<gene>
    <name evidence="3" type="ORF">C4F51_13725</name>
</gene>